<organism evidence="2 3">
    <name type="scientific">Rhodococcus rhodochrous J45</name>
    <dbReference type="NCBI Taxonomy" id="935266"/>
    <lineage>
        <taxon>Bacteria</taxon>
        <taxon>Bacillati</taxon>
        <taxon>Actinomycetota</taxon>
        <taxon>Actinomycetes</taxon>
        <taxon>Mycobacteriales</taxon>
        <taxon>Nocardiaceae</taxon>
        <taxon>Rhodococcus</taxon>
    </lineage>
</organism>
<feature type="region of interest" description="Disordered" evidence="1">
    <location>
        <begin position="1"/>
        <end position="26"/>
    </location>
</feature>
<proteinExistence type="predicted"/>
<dbReference type="AlphaFoldDB" id="A0A562EN65"/>
<reference evidence="2 3" key="1">
    <citation type="submission" date="2019-07" db="EMBL/GenBank/DDBJ databases">
        <title>Genome sequencing of lignin-degrading bacterial isolates.</title>
        <authorList>
            <person name="Gladden J."/>
        </authorList>
    </citation>
    <scope>NUCLEOTIDE SEQUENCE [LARGE SCALE GENOMIC DNA]</scope>
    <source>
        <strain evidence="2 3">J45</strain>
    </source>
</reference>
<gene>
    <name evidence="2" type="ORF">L618_001200000730</name>
</gene>
<feature type="compositionally biased region" description="Low complexity" evidence="1">
    <location>
        <begin position="14"/>
        <end position="23"/>
    </location>
</feature>
<evidence type="ECO:0000313" key="2">
    <source>
        <dbReference type="EMBL" id="TWH23526.1"/>
    </source>
</evidence>
<dbReference type="RefSeq" id="WP_232622248.1">
    <property type="nucleotide sequence ID" value="NZ_VLJT01000009.1"/>
</dbReference>
<evidence type="ECO:0000256" key="1">
    <source>
        <dbReference type="SAM" id="MobiDB-lite"/>
    </source>
</evidence>
<sequence>MSMPATPPTRRPCRPSVPVRPARGPSARAVACRTTIPFGRDNDGTPVSWDLSAGRHLLIRRDERRSSPSVSLDLIAMTTLTGGTHDLVVVDPHRRHRWLGGSASLPTGPCCWATTADQITGVVAELDSPVVGPPRVLLVADLAATVAALDDEGRTRLARVAVDAREHQLLLVATTADTNPRWYPEGLIDAFDDIVARRREERPSFGLR</sequence>
<comment type="caution">
    <text evidence="2">The sequence shown here is derived from an EMBL/GenBank/DDBJ whole genome shotgun (WGS) entry which is preliminary data.</text>
</comment>
<dbReference type="EMBL" id="VLJT01000009">
    <property type="protein sequence ID" value="TWH23526.1"/>
    <property type="molecule type" value="Genomic_DNA"/>
</dbReference>
<accession>A0A562EN65</accession>
<dbReference type="InterPro" id="IPR027417">
    <property type="entry name" value="P-loop_NTPase"/>
</dbReference>
<feature type="compositionally biased region" description="Pro residues" evidence="1">
    <location>
        <begin position="1"/>
        <end position="10"/>
    </location>
</feature>
<protein>
    <submittedName>
        <fullName evidence="2">Uncharacterized protein</fullName>
    </submittedName>
</protein>
<dbReference type="Proteomes" id="UP000317573">
    <property type="component" value="Unassembled WGS sequence"/>
</dbReference>
<evidence type="ECO:0000313" key="3">
    <source>
        <dbReference type="Proteomes" id="UP000317573"/>
    </source>
</evidence>
<dbReference type="Gene3D" id="3.40.50.300">
    <property type="entry name" value="P-loop containing nucleotide triphosphate hydrolases"/>
    <property type="match status" value="1"/>
</dbReference>
<name>A0A562EN65_RHORH</name>